<dbReference type="InterPro" id="IPR025246">
    <property type="entry name" value="IS30-like_HTH"/>
</dbReference>
<gene>
    <name evidence="3" type="ORF">HMPREF1526_01866</name>
</gene>
<accession>R8VWQ8</accession>
<reference evidence="3 4" key="1">
    <citation type="submission" date="2013-01" db="EMBL/GenBank/DDBJ databases">
        <title>The Genome Sequence of Butyricicoccus pullicaecorum 1.2.</title>
        <authorList>
            <consortium name="The Broad Institute Genome Sequencing Platform"/>
            <person name="Earl A."/>
            <person name="Ward D."/>
            <person name="Feldgarden M."/>
            <person name="Gevers D."/>
            <person name="Van Immerseel F."/>
            <person name="Eeckhaut V."/>
            <person name="Walker B."/>
            <person name="Young S.K."/>
            <person name="Zeng Q."/>
            <person name="Gargeya S."/>
            <person name="Fitzgerald M."/>
            <person name="Haas B."/>
            <person name="Abouelleil A."/>
            <person name="Alvarado L."/>
            <person name="Arachchi H.M."/>
            <person name="Berlin A.M."/>
            <person name="Chapman S.B."/>
            <person name="Dewar J."/>
            <person name="Goldberg J."/>
            <person name="Griggs A."/>
            <person name="Gujja S."/>
            <person name="Hansen M."/>
            <person name="Howarth C."/>
            <person name="Imamovic A."/>
            <person name="Larimer J."/>
            <person name="McCowan C."/>
            <person name="Murphy C."/>
            <person name="Neiman D."/>
            <person name="Pearson M."/>
            <person name="Priest M."/>
            <person name="Roberts A."/>
            <person name="Saif S."/>
            <person name="Shea T."/>
            <person name="Sisk P."/>
            <person name="Sykes S."/>
            <person name="Wortman J."/>
            <person name="Nusbaum C."/>
            <person name="Birren B."/>
        </authorList>
    </citation>
    <scope>NUCLEOTIDE SEQUENCE [LARGE SCALE GENOMIC DNA]</scope>
    <source>
        <strain evidence="3 4">1.2</strain>
    </source>
</reference>
<dbReference type="EMBL" id="AQOB01000006">
    <property type="protein sequence ID" value="EOQ37175.1"/>
    <property type="molecule type" value="Genomic_DNA"/>
</dbReference>
<dbReference type="AlphaFoldDB" id="R8VWQ8"/>
<dbReference type="OrthoDB" id="2056577at2"/>
<dbReference type="SUPFAM" id="SSF46689">
    <property type="entry name" value="Homeodomain-like"/>
    <property type="match status" value="1"/>
</dbReference>
<feature type="domain" description="Transposase IS30-like HTH" evidence="2">
    <location>
        <begin position="22"/>
        <end position="65"/>
    </location>
</feature>
<dbReference type="eggNOG" id="ENOG5032VXK">
    <property type="taxonomic scope" value="Bacteria"/>
</dbReference>
<proteinExistence type="predicted"/>
<dbReference type="Proteomes" id="UP000013981">
    <property type="component" value="Unassembled WGS sequence"/>
</dbReference>
<sequence length="119" mass="13811">MSRLCIFFLYRPQKTEVRPTGKYRYLTFEDRKKIEAWYLIGDRPADIAARLSVHYTTIYKELQRGATGELDANQREGYSAELAERRLRESFKRRGKKAVAKPNSQGPPAQPGRRKECSA</sequence>
<dbReference type="HOGENOM" id="CLU_166643_0_0_9"/>
<evidence type="ECO:0000259" key="2">
    <source>
        <dbReference type="Pfam" id="PF13936"/>
    </source>
</evidence>
<evidence type="ECO:0000313" key="4">
    <source>
        <dbReference type="Proteomes" id="UP000013981"/>
    </source>
</evidence>
<feature type="region of interest" description="Disordered" evidence="1">
    <location>
        <begin position="92"/>
        <end position="119"/>
    </location>
</feature>
<evidence type="ECO:0000313" key="3">
    <source>
        <dbReference type="EMBL" id="EOQ37175.1"/>
    </source>
</evidence>
<dbReference type="InterPro" id="IPR009057">
    <property type="entry name" value="Homeodomain-like_sf"/>
</dbReference>
<dbReference type="PATRIC" id="fig|1203606.4.peg.1816"/>
<evidence type="ECO:0000256" key="1">
    <source>
        <dbReference type="SAM" id="MobiDB-lite"/>
    </source>
</evidence>
<comment type="caution">
    <text evidence="3">The sequence shown here is derived from an EMBL/GenBank/DDBJ whole genome shotgun (WGS) entry which is preliminary data.</text>
</comment>
<keyword evidence="4" id="KW-1185">Reference proteome</keyword>
<protein>
    <recommendedName>
        <fullName evidence="2">Transposase IS30-like HTH domain-containing protein</fullName>
    </recommendedName>
</protein>
<name>R8VWQ8_9FIRM</name>
<organism evidence="3 4">
    <name type="scientific">Butyricicoccus pullicaecorum 1.2</name>
    <dbReference type="NCBI Taxonomy" id="1203606"/>
    <lineage>
        <taxon>Bacteria</taxon>
        <taxon>Bacillati</taxon>
        <taxon>Bacillota</taxon>
        <taxon>Clostridia</taxon>
        <taxon>Eubacteriales</taxon>
        <taxon>Butyricicoccaceae</taxon>
        <taxon>Butyricicoccus</taxon>
    </lineage>
</organism>
<dbReference type="Pfam" id="PF13936">
    <property type="entry name" value="HTH_38"/>
    <property type="match status" value="1"/>
</dbReference>